<comment type="caution">
    <text evidence="1">The sequence shown here is derived from an EMBL/GenBank/DDBJ whole genome shotgun (WGS) entry which is preliminary data.</text>
</comment>
<evidence type="ECO:0000313" key="1">
    <source>
        <dbReference type="EMBL" id="KZD89332.1"/>
    </source>
</evidence>
<protein>
    <submittedName>
        <fullName evidence="1">Phage terminase small subunit</fullName>
    </submittedName>
</protein>
<dbReference type="EMBL" id="LJZV01000024">
    <property type="protein sequence ID" value="KZD89332.1"/>
    <property type="molecule type" value="Genomic_DNA"/>
</dbReference>
<proteinExistence type="predicted"/>
<name>A0AAP1E1Y7_BACIU</name>
<reference evidence="1 2" key="1">
    <citation type="submission" date="2015-09" db="EMBL/GenBank/DDBJ databases">
        <title>Spore heat resistance.</title>
        <authorList>
            <person name="Boekhorst J."/>
            <person name="Berendsen E.M."/>
            <person name="Wells-Bennik M.H."/>
            <person name="Kuipers O.P."/>
        </authorList>
    </citation>
    <scope>NUCLEOTIDE SEQUENCE [LARGE SCALE GENOMIC DNA]</scope>
    <source>
        <strain evidence="1 2">B4122</strain>
    </source>
</reference>
<dbReference type="AlphaFoldDB" id="A0AAP1E1Y7"/>
<organism evidence="1 2">
    <name type="scientific">Bacillus subtilis</name>
    <dbReference type="NCBI Taxonomy" id="1423"/>
    <lineage>
        <taxon>Bacteria</taxon>
        <taxon>Bacillati</taxon>
        <taxon>Bacillota</taxon>
        <taxon>Bacilli</taxon>
        <taxon>Bacillales</taxon>
        <taxon>Bacillaceae</taxon>
        <taxon>Bacillus</taxon>
    </lineage>
</organism>
<evidence type="ECO:0000313" key="2">
    <source>
        <dbReference type="Proteomes" id="UP000076442"/>
    </source>
</evidence>
<accession>A0AAP1E1Y7</accession>
<dbReference type="Pfam" id="PF05119">
    <property type="entry name" value="Terminase_4"/>
    <property type="match status" value="1"/>
</dbReference>
<dbReference type="RefSeq" id="WP_017695862.1">
    <property type="nucleotide sequence ID" value="NZ_CAJNPN010000002.1"/>
</dbReference>
<gene>
    <name evidence="1" type="ORF">B4122_3718</name>
</gene>
<sequence length="137" mass="15989">MEKMTKQQRAAHTRKLNKIRKEEEEKIIGWLKEIGTYSHTLTPLIETYLDAHLVYTVMYEEWRNEGFPATKVHVNKAKAKNEMKHPLAQQVADWNTKISKLLEQLGLTPKVVKLLGGESNKTSDAFQKLRDKWNDDK</sequence>
<dbReference type="Proteomes" id="UP000076442">
    <property type="component" value="Unassembled WGS sequence"/>
</dbReference>
<dbReference type="InterPro" id="IPR006448">
    <property type="entry name" value="Phage_term_ssu_P27"/>
</dbReference>